<evidence type="ECO:0000313" key="1">
    <source>
        <dbReference type="EMBL" id="KOF79076.1"/>
    </source>
</evidence>
<reference evidence="1" key="1">
    <citation type="submission" date="2015-07" db="EMBL/GenBank/DDBJ databases">
        <title>MeaNS - Measles Nucleotide Surveillance Program.</title>
        <authorList>
            <person name="Tran T."/>
            <person name="Druce J."/>
        </authorList>
    </citation>
    <scope>NUCLEOTIDE SEQUENCE</scope>
    <source>
        <strain evidence="1">UCB-OBI-ISO-001</strain>
        <tissue evidence="1">Gonad</tissue>
    </source>
</reference>
<dbReference type="AlphaFoldDB" id="A0A0L8GPU0"/>
<gene>
    <name evidence="1" type="ORF">OCBIM_22029931mg</name>
</gene>
<accession>A0A0L8GPU0</accession>
<organism evidence="1">
    <name type="scientific">Octopus bimaculoides</name>
    <name type="common">California two-spotted octopus</name>
    <dbReference type="NCBI Taxonomy" id="37653"/>
    <lineage>
        <taxon>Eukaryota</taxon>
        <taxon>Metazoa</taxon>
        <taxon>Spiralia</taxon>
        <taxon>Lophotrochozoa</taxon>
        <taxon>Mollusca</taxon>
        <taxon>Cephalopoda</taxon>
        <taxon>Coleoidea</taxon>
        <taxon>Octopodiformes</taxon>
        <taxon>Octopoda</taxon>
        <taxon>Incirrata</taxon>
        <taxon>Octopodidae</taxon>
        <taxon>Octopus</taxon>
    </lineage>
</organism>
<dbReference type="EMBL" id="KQ420854">
    <property type="protein sequence ID" value="KOF79076.1"/>
    <property type="molecule type" value="Genomic_DNA"/>
</dbReference>
<proteinExistence type="predicted"/>
<protein>
    <submittedName>
        <fullName evidence="1">Uncharacterized protein</fullName>
    </submittedName>
</protein>
<sequence>MNIANGTLSDREIHTHTHILTHEIIHVYDKIAYVWIESELHTFIQTHIHIKLTATCMLESWKSYSTHACMCTYM</sequence>
<name>A0A0L8GPU0_OCTBM</name>